<dbReference type="Pfam" id="PF13346">
    <property type="entry name" value="ABC2_membrane_5"/>
    <property type="match status" value="1"/>
</dbReference>
<organism evidence="2 3">
    <name type="scientific">Anaerocolumna chitinilytica</name>
    <dbReference type="NCBI Taxonomy" id="1727145"/>
    <lineage>
        <taxon>Bacteria</taxon>
        <taxon>Bacillati</taxon>
        <taxon>Bacillota</taxon>
        <taxon>Clostridia</taxon>
        <taxon>Lachnospirales</taxon>
        <taxon>Lachnospiraceae</taxon>
        <taxon>Anaerocolumna</taxon>
    </lineage>
</organism>
<dbReference type="EMBL" id="AP023368">
    <property type="protein sequence ID" value="BCJ98826.1"/>
    <property type="molecule type" value="Genomic_DNA"/>
</dbReference>
<name>A0A7I8DRB4_9FIRM</name>
<keyword evidence="1" id="KW-0472">Membrane</keyword>
<feature type="transmembrane region" description="Helical" evidence="1">
    <location>
        <begin position="117"/>
        <end position="138"/>
    </location>
</feature>
<feature type="transmembrane region" description="Helical" evidence="1">
    <location>
        <begin position="37"/>
        <end position="55"/>
    </location>
</feature>
<dbReference type="Proteomes" id="UP000515703">
    <property type="component" value="Chromosome"/>
</dbReference>
<keyword evidence="1" id="KW-0812">Transmembrane</keyword>
<feature type="transmembrane region" description="Helical" evidence="1">
    <location>
        <begin position="145"/>
        <end position="168"/>
    </location>
</feature>
<evidence type="ECO:0000256" key="1">
    <source>
        <dbReference type="SAM" id="Phobius"/>
    </source>
</evidence>
<reference evidence="2 3" key="2">
    <citation type="submission" date="2020-08" db="EMBL/GenBank/DDBJ databases">
        <authorList>
            <person name="Ueki A."/>
            <person name="Tonouchi A."/>
        </authorList>
    </citation>
    <scope>NUCLEOTIDE SEQUENCE [LARGE SCALE GENOMIC DNA]</scope>
    <source>
        <strain evidence="2 3">CTTW</strain>
    </source>
</reference>
<gene>
    <name evidence="2" type="ORF">bsdcttw_18670</name>
</gene>
<evidence type="ECO:0000313" key="2">
    <source>
        <dbReference type="EMBL" id="BCJ98826.1"/>
    </source>
</evidence>
<accession>A0A7I8DRB4</accession>
<evidence type="ECO:0000313" key="3">
    <source>
        <dbReference type="Proteomes" id="UP000515703"/>
    </source>
</evidence>
<keyword evidence="1" id="KW-1133">Transmembrane helix</keyword>
<dbReference type="InterPro" id="IPR025699">
    <property type="entry name" value="ABC2_memb-like"/>
</dbReference>
<dbReference type="PANTHER" id="PTHR41309">
    <property type="entry name" value="MEMBRANE PROTEIN-RELATED"/>
    <property type="match status" value="1"/>
</dbReference>
<feature type="transmembrane region" description="Helical" evidence="1">
    <location>
        <begin position="180"/>
        <end position="202"/>
    </location>
</feature>
<reference evidence="2 3" key="1">
    <citation type="submission" date="2020-08" db="EMBL/GenBank/DDBJ databases">
        <title>Draft genome sequencing of an Anaerocolumna strain isolated from anoxic soil subjected to BSD treatment.</title>
        <authorList>
            <person name="Uek A."/>
            <person name="Tonouchi A."/>
        </authorList>
    </citation>
    <scope>NUCLEOTIDE SEQUENCE [LARGE SCALE GENOMIC DNA]</scope>
    <source>
        <strain evidence="2 3">CTTW</strain>
    </source>
</reference>
<feature type="transmembrane region" description="Helical" evidence="1">
    <location>
        <begin position="12"/>
        <end position="31"/>
    </location>
</feature>
<dbReference type="KEGG" id="acht:bsdcttw_18670"/>
<protein>
    <submittedName>
        <fullName evidence="2">Transporter</fullName>
    </submittedName>
</protein>
<proteinExistence type="predicted"/>
<sequence>MKGLLLKDWYVLLKQGRMMLLCIVLYTVLSVGGSESFGIFSSLFIAMLPLTLMGIDERSKWDYLAIAMPYNKRDIVLSRYILIGLGLLALGVIYIVSGFTYNLILDKTGDLFQWETVILTIIAGLIYPSFSLPIVFYLGVEKARLWFIILTGGLAGGVGVFAYSNFTVSLDILHYLSNNLWFIIVVSILLFLLSAAIAVRLYEKREF</sequence>
<dbReference type="PANTHER" id="PTHR41309:SF2">
    <property type="entry name" value="MEMBRANE PROTEIN"/>
    <property type="match status" value="1"/>
</dbReference>
<keyword evidence="3" id="KW-1185">Reference proteome</keyword>
<dbReference type="AlphaFoldDB" id="A0A7I8DRB4"/>
<dbReference type="RefSeq" id="WP_185259131.1">
    <property type="nucleotide sequence ID" value="NZ_AP023368.1"/>
</dbReference>
<feature type="transmembrane region" description="Helical" evidence="1">
    <location>
        <begin position="76"/>
        <end position="97"/>
    </location>
</feature>